<feature type="transmembrane region" description="Helical" evidence="7">
    <location>
        <begin position="551"/>
        <end position="571"/>
    </location>
</feature>
<dbReference type="Pfam" id="PF00662">
    <property type="entry name" value="Proton_antipo_N"/>
    <property type="match status" value="1"/>
</dbReference>
<dbReference type="EMBL" id="CADCTU010000859">
    <property type="protein sequence ID" value="CAA9359576.1"/>
    <property type="molecule type" value="Genomic_DNA"/>
</dbReference>
<dbReference type="PRINTS" id="PR01434">
    <property type="entry name" value="NADHDHGNASE5"/>
</dbReference>
<keyword evidence="2 5" id="KW-0812">Transmembrane</keyword>
<name>A0A6J4MHL1_9BACT</name>
<feature type="transmembrane region" description="Helical" evidence="7">
    <location>
        <begin position="342"/>
        <end position="364"/>
    </location>
</feature>
<organism evidence="10">
    <name type="scientific">uncultured Gemmatimonadaceae bacterium</name>
    <dbReference type="NCBI Taxonomy" id="246130"/>
    <lineage>
        <taxon>Bacteria</taxon>
        <taxon>Pseudomonadati</taxon>
        <taxon>Gemmatimonadota</taxon>
        <taxon>Gemmatimonadia</taxon>
        <taxon>Gemmatimonadales</taxon>
        <taxon>Gemmatimonadaceae</taxon>
        <taxon>environmental samples</taxon>
    </lineage>
</organism>
<sequence length="738" mass="78105">MLPQEVATEAARSLSGTAAEYVWLLPLLPLAGFLVNGALSLTSAARLGPSDPSAEHGDAHDAAHGAHAHALQAGEQDHGDHGDDHHPVARHRYAGIVSVVGPLVMILAFGLAAAIFAAMGRVRPEAPFVQRYFSWMPVGGLNVDVAFQLDQLSMVMVLVITGVGALIHLFSVGYMKEDPGYPRYFAYLNLFVFFMLLLVLGASYPMMFVGWEGVGLCSYLLIGFWFSEKANADAGKKAFIVNRIGDFGFLIAIFLLFANVGRLDFVGVNEAVAGGALAAGSAVVTAICLFMFLGCTGKSAQIPLYVWLPDAMAGPTPVSALIHAATMVTAGVYLIARSSMLFALSPVASLTVAVVGALTALLAATIGLKQWDIKKVLAYSTVSQLGYMFVGVGVGAYTAGVFHLVTHAFFKALLFLGSGSVIYAMHAAYHATHNHDDAQDMRNMGGLRRYMPVTAALMWVATLAIAGIPPFAGFFSKDEILGSVFARAEHSTLAEASWLGIPGRPLLFVIYVMGLAAALMTAVYMTRMMLYTFHGPNRSGERERGFLREAPWIMTGPLAVLGVLSAAGGVLNLPHVFTHREGLLAGWLEPVVGAAQRRVAGGVAAEVSASTEYLLIGAAVAIAAVGIALAYTRLKPARLVPKAQAPAEQGIERVLANKYYVDEAYDRAVVEPTVGLSRNVLWRGVDVGIIDGLLVNGSAWVSRLVGRVGSGAQTGNVGTYAWVLLAGVIAVLGAFTIR</sequence>
<evidence type="ECO:0000256" key="3">
    <source>
        <dbReference type="ARBA" id="ARBA00022989"/>
    </source>
</evidence>
<feature type="transmembrane region" description="Helical" evidence="7">
    <location>
        <begin position="316"/>
        <end position="336"/>
    </location>
</feature>
<keyword evidence="3 7" id="KW-1133">Transmembrane helix</keyword>
<dbReference type="GO" id="GO:0003954">
    <property type="term" value="F:NADH dehydrogenase activity"/>
    <property type="evidence" value="ECO:0007669"/>
    <property type="project" value="TreeGrafter"/>
</dbReference>
<feature type="transmembrane region" description="Helical" evidence="7">
    <location>
        <begin position="376"/>
        <end position="402"/>
    </location>
</feature>
<dbReference type="Pfam" id="PF00361">
    <property type="entry name" value="Proton_antipo_M"/>
    <property type="match status" value="1"/>
</dbReference>
<dbReference type="PANTHER" id="PTHR42829:SF2">
    <property type="entry name" value="NADH-UBIQUINONE OXIDOREDUCTASE CHAIN 5"/>
    <property type="match status" value="1"/>
</dbReference>
<dbReference type="GO" id="GO:0015990">
    <property type="term" value="P:electron transport coupled proton transport"/>
    <property type="evidence" value="ECO:0007669"/>
    <property type="project" value="TreeGrafter"/>
</dbReference>
<feature type="transmembrane region" description="Helical" evidence="7">
    <location>
        <begin position="21"/>
        <end position="41"/>
    </location>
</feature>
<dbReference type="GO" id="GO:0016020">
    <property type="term" value="C:membrane"/>
    <property type="evidence" value="ECO:0007669"/>
    <property type="project" value="UniProtKB-SubCell"/>
</dbReference>
<evidence type="ECO:0000256" key="6">
    <source>
        <dbReference type="SAM" id="MobiDB-lite"/>
    </source>
</evidence>
<evidence type="ECO:0000256" key="1">
    <source>
        <dbReference type="ARBA" id="ARBA00004127"/>
    </source>
</evidence>
<dbReference type="PANTHER" id="PTHR42829">
    <property type="entry name" value="NADH-UBIQUINONE OXIDOREDUCTASE CHAIN 5"/>
    <property type="match status" value="1"/>
</dbReference>
<dbReference type="InterPro" id="IPR001750">
    <property type="entry name" value="ND/Mrp_TM"/>
</dbReference>
<accession>A0A6J4MHL1</accession>
<dbReference type="NCBIfam" id="TIGR01974">
    <property type="entry name" value="NDH_I_L"/>
    <property type="match status" value="1"/>
</dbReference>
<dbReference type="InterPro" id="IPR018393">
    <property type="entry name" value="NADHpl_OxRdtase_5_subgr"/>
</dbReference>
<gene>
    <name evidence="10" type="ORF">AVDCRST_MAG11-4036</name>
</gene>
<feature type="transmembrane region" description="Helical" evidence="7">
    <location>
        <begin position="408"/>
        <end position="429"/>
    </location>
</feature>
<proteinExistence type="predicted"/>
<feature type="transmembrane region" description="Helical" evidence="7">
    <location>
        <begin position="613"/>
        <end position="632"/>
    </location>
</feature>
<feature type="compositionally biased region" description="Basic and acidic residues" evidence="6">
    <location>
        <begin position="53"/>
        <end position="64"/>
    </location>
</feature>
<evidence type="ECO:0000256" key="5">
    <source>
        <dbReference type="RuleBase" id="RU000320"/>
    </source>
</evidence>
<feature type="region of interest" description="Disordered" evidence="6">
    <location>
        <begin position="48"/>
        <end position="85"/>
    </location>
</feature>
<feature type="transmembrane region" description="Helical" evidence="7">
    <location>
        <begin position="272"/>
        <end position="295"/>
    </location>
</feature>
<keyword evidence="10" id="KW-0560">Oxidoreductase</keyword>
<dbReference type="AlphaFoldDB" id="A0A6J4MHL1"/>
<evidence type="ECO:0000313" key="10">
    <source>
        <dbReference type="EMBL" id="CAA9359576.1"/>
    </source>
</evidence>
<evidence type="ECO:0000256" key="4">
    <source>
        <dbReference type="ARBA" id="ARBA00023136"/>
    </source>
</evidence>
<evidence type="ECO:0000256" key="7">
    <source>
        <dbReference type="SAM" id="Phobius"/>
    </source>
</evidence>
<dbReference type="InterPro" id="IPR003945">
    <property type="entry name" value="NU5C-like"/>
</dbReference>
<comment type="subcellular location">
    <subcellularLocation>
        <location evidence="1">Endomembrane system</location>
        <topology evidence="1">Multi-pass membrane protein</topology>
    </subcellularLocation>
    <subcellularLocation>
        <location evidence="5">Membrane</location>
        <topology evidence="5">Multi-pass membrane protein</topology>
    </subcellularLocation>
</comment>
<feature type="transmembrane region" description="Helical" evidence="7">
    <location>
        <begin position="152"/>
        <end position="172"/>
    </location>
</feature>
<feature type="transmembrane region" description="Helical" evidence="7">
    <location>
        <begin position="93"/>
        <end position="119"/>
    </location>
</feature>
<keyword evidence="4 7" id="KW-0472">Membrane</keyword>
<protein>
    <submittedName>
        <fullName evidence="10">NADH-ubiquinone oxidoreductase chain L</fullName>
        <ecNumber evidence="10">1.6.5.3</ecNumber>
    </submittedName>
</protein>
<dbReference type="PRINTS" id="PR01435">
    <property type="entry name" value="NPOXDRDTASE5"/>
</dbReference>
<evidence type="ECO:0000256" key="2">
    <source>
        <dbReference type="ARBA" id="ARBA00022692"/>
    </source>
</evidence>
<keyword evidence="10" id="KW-0830">Ubiquinone</keyword>
<feature type="transmembrane region" description="Helical" evidence="7">
    <location>
        <begin position="208"/>
        <end position="227"/>
    </location>
</feature>
<feature type="domain" description="NADH:quinone oxidoreductase/Mrp antiporter transmembrane" evidence="8">
    <location>
        <begin position="206"/>
        <end position="487"/>
    </location>
</feature>
<feature type="transmembrane region" description="Helical" evidence="7">
    <location>
        <begin position="508"/>
        <end position="530"/>
    </location>
</feature>
<evidence type="ECO:0000259" key="9">
    <source>
        <dbReference type="Pfam" id="PF00662"/>
    </source>
</evidence>
<feature type="transmembrane region" description="Helical" evidence="7">
    <location>
        <begin position="717"/>
        <end position="737"/>
    </location>
</feature>
<dbReference type="Gene3D" id="1.20.5.2700">
    <property type="match status" value="1"/>
</dbReference>
<feature type="compositionally biased region" description="Basic and acidic residues" evidence="6">
    <location>
        <begin position="75"/>
        <end position="85"/>
    </location>
</feature>
<feature type="transmembrane region" description="Helical" evidence="7">
    <location>
        <begin position="184"/>
        <end position="202"/>
    </location>
</feature>
<dbReference type="GO" id="GO:0012505">
    <property type="term" value="C:endomembrane system"/>
    <property type="evidence" value="ECO:0007669"/>
    <property type="project" value="UniProtKB-SubCell"/>
</dbReference>
<dbReference type="GO" id="GO:0042773">
    <property type="term" value="P:ATP synthesis coupled electron transport"/>
    <property type="evidence" value="ECO:0007669"/>
    <property type="project" value="InterPro"/>
</dbReference>
<evidence type="ECO:0000259" key="8">
    <source>
        <dbReference type="Pfam" id="PF00361"/>
    </source>
</evidence>
<dbReference type="EC" id="1.6.5.3" evidence="10"/>
<feature type="transmembrane region" description="Helical" evidence="7">
    <location>
        <begin position="239"/>
        <end position="260"/>
    </location>
</feature>
<feature type="transmembrane region" description="Helical" evidence="7">
    <location>
        <begin position="450"/>
        <end position="472"/>
    </location>
</feature>
<dbReference type="NCBIfam" id="NF005141">
    <property type="entry name" value="PRK06590.1"/>
    <property type="match status" value="1"/>
</dbReference>
<dbReference type="InterPro" id="IPR001516">
    <property type="entry name" value="Proton_antipo_N"/>
</dbReference>
<feature type="domain" description="NADH-Ubiquinone oxidoreductase (complex I) chain 5 N-terminal" evidence="9">
    <location>
        <begin position="135"/>
        <end position="185"/>
    </location>
</feature>
<dbReference type="GO" id="GO:0008137">
    <property type="term" value="F:NADH dehydrogenase (ubiquinone) activity"/>
    <property type="evidence" value="ECO:0007669"/>
    <property type="project" value="InterPro"/>
</dbReference>
<reference evidence="10" key="1">
    <citation type="submission" date="2020-02" db="EMBL/GenBank/DDBJ databases">
        <authorList>
            <person name="Meier V. D."/>
        </authorList>
    </citation>
    <scope>NUCLEOTIDE SEQUENCE</scope>
    <source>
        <strain evidence="10">AVDCRST_MAG11</strain>
    </source>
</reference>